<dbReference type="Pfam" id="PF00335">
    <property type="entry name" value="Tetraspanin"/>
    <property type="match status" value="1"/>
</dbReference>
<keyword evidence="3 7" id="KW-0812">Transmembrane</keyword>
<dbReference type="AlphaFoldDB" id="A0AAR5P0E5"/>
<accession>A0AAR5P0E5</accession>
<dbReference type="PANTHER" id="PTHR19282:SF555">
    <property type="entry name" value="TETRASPANIN-2A"/>
    <property type="match status" value="1"/>
</dbReference>
<evidence type="ECO:0000256" key="3">
    <source>
        <dbReference type="ARBA" id="ARBA00022692"/>
    </source>
</evidence>
<proteinExistence type="inferred from homology"/>
<keyword evidence="5 7" id="KW-0472">Membrane</keyword>
<dbReference type="InterPro" id="IPR000301">
    <property type="entry name" value="Tetraspanin_animals"/>
</dbReference>
<evidence type="ECO:0000256" key="5">
    <source>
        <dbReference type="ARBA" id="ARBA00023136"/>
    </source>
</evidence>
<feature type="transmembrane region" description="Helical" evidence="7">
    <location>
        <begin position="209"/>
        <end position="233"/>
    </location>
</feature>
<dbReference type="SUPFAM" id="SSF48652">
    <property type="entry name" value="Tetraspanin"/>
    <property type="match status" value="1"/>
</dbReference>
<evidence type="ECO:0000313" key="8">
    <source>
        <dbReference type="EnsemblMetazoa" id="XP_019754332.1"/>
    </source>
</evidence>
<comment type="subcellular location">
    <subcellularLocation>
        <location evidence="1 7">Membrane</location>
        <topology evidence="1 7">Multi-pass membrane protein</topology>
    </subcellularLocation>
</comment>
<keyword evidence="6" id="KW-1015">Disulfide bond</keyword>
<dbReference type="PIRSF" id="PIRSF002419">
    <property type="entry name" value="Tetraspanin"/>
    <property type="match status" value="1"/>
</dbReference>
<evidence type="ECO:0000256" key="6">
    <source>
        <dbReference type="PIRSR" id="PIRSR002419-1"/>
    </source>
</evidence>
<dbReference type="InterPro" id="IPR018499">
    <property type="entry name" value="Tetraspanin/Peripherin"/>
</dbReference>
<dbReference type="PANTHER" id="PTHR19282">
    <property type="entry name" value="TETRASPANIN"/>
    <property type="match status" value="1"/>
</dbReference>
<feature type="disulfide bond" evidence="6">
    <location>
        <begin position="163"/>
        <end position="196"/>
    </location>
</feature>
<dbReference type="CDD" id="cd03127">
    <property type="entry name" value="tetraspanin_LEL"/>
    <property type="match status" value="1"/>
</dbReference>
<dbReference type="InterPro" id="IPR008952">
    <property type="entry name" value="Tetraspanin_EC2_sf"/>
</dbReference>
<feature type="transmembrane region" description="Helical" evidence="7">
    <location>
        <begin position="66"/>
        <end position="87"/>
    </location>
</feature>
<comment type="similarity">
    <text evidence="2 7">Belongs to the tetraspanin (TM4SF) family.</text>
</comment>
<evidence type="ECO:0000256" key="4">
    <source>
        <dbReference type="ARBA" id="ARBA00022989"/>
    </source>
</evidence>
<name>A0AAR5P0E5_DENPD</name>
<evidence type="ECO:0000256" key="1">
    <source>
        <dbReference type="ARBA" id="ARBA00004141"/>
    </source>
</evidence>
<sequence length="248" mass="27297">MADKGDGEGEGSVLKLENQIAVLKYVLLFTNVLEWIIGAAIFALCLWLRFEPGINEWLTILNASNFYIGIYILVIVAAIIMVVSFLGGLSSLQENATIILGYIGSQVLAFIILLAGSAVLLDNSARDSSFQPRVRESMRILIMNSQYDDARNTLAMIQEGIACCGADGPGDYLTLQQPIPTECRDTVTGNPFFHGCVDELTWFFEAKCAWIAALAMLVAFITVMNVVVSIVLIQALRKEEEQADTYRK</sequence>
<organism evidence="8 9">
    <name type="scientific">Dendroctonus ponderosae</name>
    <name type="common">Mountain pine beetle</name>
    <dbReference type="NCBI Taxonomy" id="77166"/>
    <lineage>
        <taxon>Eukaryota</taxon>
        <taxon>Metazoa</taxon>
        <taxon>Ecdysozoa</taxon>
        <taxon>Arthropoda</taxon>
        <taxon>Hexapoda</taxon>
        <taxon>Insecta</taxon>
        <taxon>Pterygota</taxon>
        <taxon>Neoptera</taxon>
        <taxon>Endopterygota</taxon>
        <taxon>Coleoptera</taxon>
        <taxon>Polyphaga</taxon>
        <taxon>Cucujiformia</taxon>
        <taxon>Curculionidae</taxon>
        <taxon>Scolytinae</taxon>
        <taxon>Dendroctonus</taxon>
    </lineage>
</organism>
<reference evidence="8" key="2">
    <citation type="submission" date="2024-08" db="UniProtKB">
        <authorList>
            <consortium name="EnsemblMetazoa"/>
        </authorList>
    </citation>
    <scope>IDENTIFICATION</scope>
</reference>
<keyword evidence="9" id="KW-1185">Reference proteome</keyword>
<feature type="transmembrane region" description="Helical" evidence="7">
    <location>
        <begin position="99"/>
        <end position="121"/>
    </location>
</feature>
<dbReference type="Gene3D" id="1.10.1450.10">
    <property type="entry name" value="Tetraspanin"/>
    <property type="match status" value="1"/>
</dbReference>
<dbReference type="Proteomes" id="UP000019118">
    <property type="component" value="Unassembled WGS sequence"/>
</dbReference>
<dbReference type="PRINTS" id="PR00259">
    <property type="entry name" value="TMFOUR"/>
</dbReference>
<evidence type="ECO:0000256" key="7">
    <source>
        <dbReference type="RuleBase" id="RU361218"/>
    </source>
</evidence>
<evidence type="ECO:0000256" key="2">
    <source>
        <dbReference type="ARBA" id="ARBA00006840"/>
    </source>
</evidence>
<reference evidence="9" key="1">
    <citation type="journal article" date="2013" name="Genome Biol.">
        <title>Draft genome of the mountain pine beetle, Dendroctonus ponderosae Hopkins, a major forest pest.</title>
        <authorList>
            <person name="Keeling C.I."/>
            <person name="Yuen M.M."/>
            <person name="Liao N.Y."/>
            <person name="Docking T.R."/>
            <person name="Chan S.K."/>
            <person name="Taylor G.A."/>
            <person name="Palmquist D.L."/>
            <person name="Jackman S.D."/>
            <person name="Nguyen A."/>
            <person name="Li M."/>
            <person name="Henderson H."/>
            <person name="Janes J.K."/>
            <person name="Zhao Y."/>
            <person name="Pandoh P."/>
            <person name="Moore R."/>
            <person name="Sperling F.A."/>
            <person name="Huber D.P."/>
            <person name="Birol I."/>
            <person name="Jones S.J."/>
            <person name="Bohlmann J."/>
        </authorList>
    </citation>
    <scope>NUCLEOTIDE SEQUENCE</scope>
</reference>
<keyword evidence="4 7" id="KW-1133">Transmembrane helix</keyword>
<protein>
    <recommendedName>
        <fullName evidence="7">Tetraspanin</fullName>
    </recommendedName>
</protein>
<feature type="disulfide bond" evidence="6">
    <location>
        <begin position="164"/>
        <end position="183"/>
    </location>
</feature>
<evidence type="ECO:0000313" key="9">
    <source>
        <dbReference type="Proteomes" id="UP000019118"/>
    </source>
</evidence>
<dbReference type="EnsemblMetazoa" id="XM_019898773.1">
    <property type="protein sequence ID" value="XP_019754332.1"/>
    <property type="gene ID" value="LOC109533445"/>
</dbReference>
<feature type="transmembrane region" description="Helical" evidence="7">
    <location>
        <begin position="25"/>
        <end position="50"/>
    </location>
</feature>
<dbReference type="GO" id="GO:0005886">
    <property type="term" value="C:plasma membrane"/>
    <property type="evidence" value="ECO:0007669"/>
    <property type="project" value="TreeGrafter"/>
</dbReference>